<evidence type="ECO:0000313" key="7">
    <source>
        <dbReference type="EMBL" id="KIP08793.1"/>
    </source>
</evidence>
<name>A0A0C3PPD8_PHLG1</name>
<dbReference type="PANTHER" id="PTHR21576">
    <property type="entry name" value="UNCHARACTERIZED NODULIN-LIKE PROTEIN"/>
    <property type="match status" value="1"/>
</dbReference>
<feature type="transmembrane region" description="Helical" evidence="6">
    <location>
        <begin position="495"/>
        <end position="515"/>
    </location>
</feature>
<feature type="transmembrane region" description="Helical" evidence="6">
    <location>
        <begin position="460"/>
        <end position="483"/>
    </location>
</feature>
<feature type="compositionally biased region" description="Low complexity" evidence="5">
    <location>
        <begin position="252"/>
        <end position="266"/>
    </location>
</feature>
<dbReference type="GO" id="GO:0000329">
    <property type="term" value="C:fungal-type vacuole membrane"/>
    <property type="evidence" value="ECO:0007669"/>
    <property type="project" value="TreeGrafter"/>
</dbReference>
<feature type="transmembrane region" description="Helical" evidence="6">
    <location>
        <begin position="46"/>
        <end position="67"/>
    </location>
</feature>
<comment type="subcellular location">
    <subcellularLocation>
        <location evidence="1">Membrane</location>
        <topology evidence="1">Multi-pass membrane protein</topology>
    </subcellularLocation>
</comment>
<evidence type="ECO:0000256" key="4">
    <source>
        <dbReference type="ARBA" id="ARBA00023136"/>
    </source>
</evidence>
<feature type="transmembrane region" description="Helical" evidence="6">
    <location>
        <begin position="428"/>
        <end position="448"/>
    </location>
</feature>
<dbReference type="InterPro" id="IPR036259">
    <property type="entry name" value="MFS_trans_sf"/>
</dbReference>
<evidence type="ECO:0000256" key="5">
    <source>
        <dbReference type="SAM" id="MobiDB-lite"/>
    </source>
</evidence>
<keyword evidence="4 6" id="KW-0472">Membrane</keyword>
<dbReference type="PANTHER" id="PTHR21576:SF158">
    <property type="entry name" value="RIBOSOMAL RNA-PROCESSING PROTEIN 12-LIKE CONSERVED DOMAIN-CONTAINING PROTEIN"/>
    <property type="match status" value="1"/>
</dbReference>
<keyword evidence="2 6" id="KW-0812">Transmembrane</keyword>
<feature type="compositionally biased region" description="Low complexity" evidence="5">
    <location>
        <begin position="212"/>
        <end position="221"/>
    </location>
</feature>
<protein>
    <recommendedName>
        <fullName evidence="9">Nodulin-like domain-containing protein</fullName>
    </recommendedName>
</protein>
<dbReference type="HOGENOM" id="CLU_012596_2_1_1"/>
<dbReference type="STRING" id="745531.A0A0C3PPD8"/>
<dbReference type="SUPFAM" id="SSF103473">
    <property type="entry name" value="MFS general substrate transporter"/>
    <property type="match status" value="1"/>
</dbReference>
<evidence type="ECO:0000256" key="3">
    <source>
        <dbReference type="ARBA" id="ARBA00022989"/>
    </source>
</evidence>
<feature type="transmembrane region" description="Helical" evidence="6">
    <location>
        <begin position="79"/>
        <end position="99"/>
    </location>
</feature>
<accession>A0A0C3PPD8</accession>
<feature type="compositionally biased region" description="Polar residues" evidence="5">
    <location>
        <begin position="240"/>
        <end position="250"/>
    </location>
</feature>
<dbReference type="AlphaFoldDB" id="A0A0C3PPD8"/>
<dbReference type="Proteomes" id="UP000053257">
    <property type="component" value="Unassembled WGS sequence"/>
</dbReference>
<evidence type="ECO:0008006" key="9">
    <source>
        <dbReference type="Google" id="ProtNLM"/>
    </source>
</evidence>
<keyword evidence="3 6" id="KW-1133">Transmembrane helix</keyword>
<feature type="transmembrane region" description="Helical" evidence="6">
    <location>
        <begin position="548"/>
        <end position="567"/>
    </location>
</feature>
<feature type="region of interest" description="Disordered" evidence="5">
    <location>
        <begin position="210"/>
        <end position="266"/>
    </location>
</feature>
<feature type="transmembrane region" description="Helical" evidence="6">
    <location>
        <begin position="146"/>
        <end position="165"/>
    </location>
</feature>
<keyword evidence="8" id="KW-1185">Reference proteome</keyword>
<organism evidence="7 8">
    <name type="scientific">Phlebiopsis gigantea (strain 11061_1 CR5-6)</name>
    <name type="common">White-rot fungus</name>
    <name type="synonym">Peniophora gigantea</name>
    <dbReference type="NCBI Taxonomy" id="745531"/>
    <lineage>
        <taxon>Eukaryota</taxon>
        <taxon>Fungi</taxon>
        <taxon>Dikarya</taxon>
        <taxon>Basidiomycota</taxon>
        <taxon>Agaricomycotina</taxon>
        <taxon>Agaricomycetes</taxon>
        <taxon>Polyporales</taxon>
        <taxon>Phanerochaetaceae</taxon>
        <taxon>Phlebiopsis</taxon>
    </lineage>
</organism>
<dbReference type="EMBL" id="KN840474">
    <property type="protein sequence ID" value="KIP08793.1"/>
    <property type="molecule type" value="Genomic_DNA"/>
</dbReference>
<feature type="transmembrane region" description="Helical" evidence="6">
    <location>
        <begin position="298"/>
        <end position="320"/>
    </location>
</feature>
<gene>
    <name evidence="7" type="ORF">PHLGIDRAFT_126758</name>
</gene>
<dbReference type="Gene3D" id="1.20.1250.20">
    <property type="entry name" value="MFS general substrate transporter like domains"/>
    <property type="match status" value="2"/>
</dbReference>
<feature type="transmembrane region" description="Helical" evidence="6">
    <location>
        <begin position="119"/>
        <end position="139"/>
    </location>
</feature>
<dbReference type="OrthoDB" id="410267at2759"/>
<evidence type="ECO:0000256" key="6">
    <source>
        <dbReference type="SAM" id="Phobius"/>
    </source>
</evidence>
<sequence length="574" mass="60322">MSTSNGLSSTVVLRCLGIAANAVCAGGLFIFPLFSPALVQHHHFTQPQLTTIVLSGMVGQYPFAAFVGKVLDARGARTCSLIAGFMFSLGFGLFAYEIADAPEVPNGDETVHVFRRMVVYFGLVGLGTVFSYFSIVFSATQTFPRYIGIASGTSMALFGCSPLLLTSIADHFFTTQTAAGETILNVTRFLTCLSLVTGLSHILGAVTLPGRSSTASPTTSPTREDNRPSELAIQERPSIHQPSPSTSGETTPLLGRRSLSPSSMSSKKSVAVEVDVVEAREVTPPQHGSTLDLICDPWFPTLLAVVAILVGCCEMVIANLSPIFLSLRSSGVPSSMLFAQGVRTLTAGSSISTQIQLLSVTNTLARLTIGPLADFMAPVPVSFSRGSGTVAAGSVPADAAANEAPGDPTKPKAGVYYAFPRAHYISRIAFLLGATLLCLTTFALFLMINSSTSKEGSMSLLSVGVGISYGTTFTILPGILTAIYGSANLGRNFGILSYAPFVGTSVFSYLFAFLLERNSSPPFAPAPIADSTEGPVAMCTGPQCWQTTFSVSVGALALACCVSGVLWRRWQGRV</sequence>
<feature type="transmembrane region" description="Helical" evidence="6">
    <location>
        <begin position="12"/>
        <end position="34"/>
    </location>
</feature>
<reference evidence="7 8" key="1">
    <citation type="journal article" date="2014" name="PLoS Genet.">
        <title>Analysis of the Phlebiopsis gigantea genome, transcriptome and secretome provides insight into its pioneer colonization strategies of wood.</title>
        <authorList>
            <person name="Hori C."/>
            <person name="Ishida T."/>
            <person name="Igarashi K."/>
            <person name="Samejima M."/>
            <person name="Suzuki H."/>
            <person name="Master E."/>
            <person name="Ferreira P."/>
            <person name="Ruiz-Duenas F.J."/>
            <person name="Held B."/>
            <person name="Canessa P."/>
            <person name="Larrondo L.F."/>
            <person name="Schmoll M."/>
            <person name="Druzhinina I.S."/>
            <person name="Kubicek C.P."/>
            <person name="Gaskell J.A."/>
            <person name="Kersten P."/>
            <person name="St John F."/>
            <person name="Glasner J."/>
            <person name="Sabat G."/>
            <person name="Splinter BonDurant S."/>
            <person name="Syed K."/>
            <person name="Yadav J."/>
            <person name="Mgbeahuruike A.C."/>
            <person name="Kovalchuk A."/>
            <person name="Asiegbu F.O."/>
            <person name="Lackner G."/>
            <person name="Hoffmeister D."/>
            <person name="Rencoret J."/>
            <person name="Gutierrez A."/>
            <person name="Sun H."/>
            <person name="Lindquist E."/>
            <person name="Barry K."/>
            <person name="Riley R."/>
            <person name="Grigoriev I.V."/>
            <person name="Henrissat B."/>
            <person name="Kues U."/>
            <person name="Berka R.M."/>
            <person name="Martinez A.T."/>
            <person name="Covert S.F."/>
            <person name="Blanchette R.A."/>
            <person name="Cullen D."/>
        </authorList>
    </citation>
    <scope>NUCLEOTIDE SEQUENCE [LARGE SCALE GENOMIC DNA]</scope>
    <source>
        <strain evidence="7 8">11061_1 CR5-6</strain>
    </source>
</reference>
<evidence type="ECO:0000256" key="2">
    <source>
        <dbReference type="ARBA" id="ARBA00022692"/>
    </source>
</evidence>
<proteinExistence type="predicted"/>
<evidence type="ECO:0000256" key="1">
    <source>
        <dbReference type="ARBA" id="ARBA00004141"/>
    </source>
</evidence>
<evidence type="ECO:0000313" key="8">
    <source>
        <dbReference type="Proteomes" id="UP000053257"/>
    </source>
</evidence>